<dbReference type="InterPro" id="IPR011856">
    <property type="entry name" value="tRNA_endonuc-like_dom_sf"/>
</dbReference>
<dbReference type="RefSeq" id="WP_176165286.1">
    <property type="nucleotide sequence ID" value="NZ_CP054929.1"/>
</dbReference>
<sequence length="335" mass="37217">MIIDRNARVVPPRYRDREVRRLMGDALGKADQADLLAAYLWVQEGAIGRRAHSDLESLRDGLRGDIEVLREFKADPEFQGLPWEFTRVELDAAFDSAGVTVGEAAAHLEGVLRVSAEALDELRRLPEEDLAPRYVPGSNNSPLNRIIECWNHIEPFQEQRSALVADLTAEIDRLADLNSRRLAFSQSDNSYTPEDILRFDSKDFEIFVAWLACRDGMEIRQQAGGAGDLGADGIFLMPDGRRVVAQCKKTSTLPGRAIGSELVQRFNGTARPVHKADVAVMVTNGTFSKPARYFASDHAIHLVDAERLRKWATWGDSFYEVVNIARPSAAVDAAA</sequence>
<dbReference type="InterPro" id="IPR007560">
    <property type="entry name" value="Restrct_endonuc_IV_Mrr"/>
</dbReference>
<dbReference type="Gene3D" id="3.40.1350.10">
    <property type="match status" value="1"/>
</dbReference>
<evidence type="ECO:0000313" key="3">
    <source>
        <dbReference type="Proteomes" id="UP000509303"/>
    </source>
</evidence>
<keyword evidence="2" id="KW-0378">Hydrolase</keyword>
<dbReference type="Pfam" id="PF04471">
    <property type="entry name" value="Mrr_cat"/>
    <property type="match status" value="1"/>
</dbReference>
<dbReference type="InterPro" id="IPR052906">
    <property type="entry name" value="Type_IV_Methyl-Rstrct_Enzyme"/>
</dbReference>
<dbReference type="AlphaFoldDB" id="A0A7H8NGP0"/>
<dbReference type="SUPFAM" id="SSF52980">
    <property type="entry name" value="Restriction endonuclease-like"/>
    <property type="match status" value="1"/>
</dbReference>
<keyword evidence="2" id="KW-0255">Endonuclease</keyword>
<dbReference type="InterPro" id="IPR011335">
    <property type="entry name" value="Restrct_endonuc-II-like"/>
</dbReference>
<accession>A0A7H8NGP0</accession>
<feature type="domain" description="Restriction endonuclease type IV Mrr" evidence="1">
    <location>
        <begin position="197"/>
        <end position="311"/>
    </location>
</feature>
<dbReference type="PANTHER" id="PTHR30015">
    <property type="entry name" value="MRR RESTRICTION SYSTEM PROTEIN"/>
    <property type="match status" value="1"/>
</dbReference>
<name>A0A7H8NGP0_9ACTN</name>
<dbReference type="PANTHER" id="PTHR30015:SF6">
    <property type="entry name" value="SLL1429 PROTEIN"/>
    <property type="match status" value="1"/>
</dbReference>
<evidence type="ECO:0000259" key="1">
    <source>
        <dbReference type="Pfam" id="PF04471"/>
    </source>
</evidence>
<keyword evidence="3" id="KW-1185">Reference proteome</keyword>
<proteinExistence type="predicted"/>
<organism evidence="2 3">
    <name type="scientific">Streptomyces buecherae</name>
    <dbReference type="NCBI Taxonomy" id="2763006"/>
    <lineage>
        <taxon>Bacteria</taxon>
        <taxon>Bacillati</taxon>
        <taxon>Actinomycetota</taxon>
        <taxon>Actinomycetes</taxon>
        <taxon>Kitasatosporales</taxon>
        <taxon>Streptomycetaceae</taxon>
        <taxon>Streptomyces</taxon>
    </lineage>
</organism>
<dbReference type="GO" id="GO:0003677">
    <property type="term" value="F:DNA binding"/>
    <property type="evidence" value="ECO:0007669"/>
    <property type="project" value="InterPro"/>
</dbReference>
<dbReference type="GO" id="GO:0015666">
    <property type="term" value="F:restriction endodeoxyribonuclease activity"/>
    <property type="evidence" value="ECO:0007669"/>
    <property type="project" value="TreeGrafter"/>
</dbReference>
<evidence type="ECO:0000313" key="2">
    <source>
        <dbReference type="EMBL" id="QKW53580.1"/>
    </source>
</evidence>
<keyword evidence="2" id="KW-0540">Nuclease</keyword>
<protein>
    <submittedName>
        <fullName evidence="2">Restriction endonuclease</fullName>
    </submittedName>
</protein>
<dbReference type="GO" id="GO:0009307">
    <property type="term" value="P:DNA restriction-modification system"/>
    <property type="evidence" value="ECO:0007669"/>
    <property type="project" value="InterPro"/>
</dbReference>
<dbReference type="Proteomes" id="UP000509303">
    <property type="component" value="Chromosome"/>
</dbReference>
<gene>
    <name evidence="2" type="ORF">HUT08_33055</name>
</gene>
<reference evidence="2 3" key="1">
    <citation type="submission" date="2020-06" db="EMBL/GenBank/DDBJ databases">
        <title>Genome mining for natural products.</title>
        <authorList>
            <person name="Zhang B."/>
            <person name="Shi J."/>
            <person name="Ge H."/>
        </authorList>
    </citation>
    <scope>NUCLEOTIDE SEQUENCE [LARGE SCALE GENOMIC DNA]</scope>
    <source>
        <strain evidence="2 3">NA00687</strain>
    </source>
</reference>
<dbReference type="EMBL" id="CP054929">
    <property type="protein sequence ID" value="QKW53580.1"/>
    <property type="molecule type" value="Genomic_DNA"/>
</dbReference>